<feature type="transmembrane region" description="Helical" evidence="4">
    <location>
        <begin position="762"/>
        <end position="782"/>
    </location>
</feature>
<feature type="domain" description="Heterokaryon incompatibility" evidence="5">
    <location>
        <begin position="43"/>
        <end position="166"/>
    </location>
</feature>
<keyword evidence="4" id="KW-1133">Transmembrane helix</keyword>
<dbReference type="Proteomes" id="UP001215151">
    <property type="component" value="Unassembled WGS sequence"/>
</dbReference>
<evidence type="ECO:0000313" key="7">
    <source>
        <dbReference type="Proteomes" id="UP001215151"/>
    </source>
</evidence>
<comment type="subcellular location">
    <subcellularLocation>
        <location evidence="1">Membrane</location>
        <topology evidence="1">Multi-pass membrane protein</topology>
    </subcellularLocation>
</comment>
<evidence type="ECO:0000259" key="5">
    <source>
        <dbReference type="Pfam" id="PF06985"/>
    </source>
</evidence>
<dbReference type="AlphaFoldDB" id="A0AAD7X8M3"/>
<feature type="transmembrane region" description="Helical" evidence="4">
    <location>
        <begin position="794"/>
        <end position="812"/>
    </location>
</feature>
<comment type="similarity">
    <text evidence="2">Belongs to the major facilitator superfamily. Monocarboxylate porter (TC 2.A.1.13) family.</text>
</comment>
<dbReference type="InterPro" id="IPR036259">
    <property type="entry name" value="MFS_trans_sf"/>
</dbReference>
<dbReference type="PANTHER" id="PTHR11360">
    <property type="entry name" value="MONOCARBOXYLATE TRANSPORTER"/>
    <property type="match status" value="1"/>
</dbReference>
<gene>
    <name evidence="6" type="ORF">ONZ51_g9117</name>
</gene>
<keyword evidence="4" id="KW-0472">Membrane</keyword>
<dbReference type="InterPro" id="IPR010730">
    <property type="entry name" value="HET"/>
</dbReference>
<dbReference type="InterPro" id="IPR050327">
    <property type="entry name" value="Proton-linked_MCT"/>
</dbReference>
<dbReference type="GO" id="GO:0022857">
    <property type="term" value="F:transmembrane transporter activity"/>
    <property type="evidence" value="ECO:0007669"/>
    <property type="project" value="InterPro"/>
</dbReference>
<evidence type="ECO:0000256" key="4">
    <source>
        <dbReference type="SAM" id="Phobius"/>
    </source>
</evidence>
<proteinExistence type="inferred from homology"/>
<dbReference type="PANTHER" id="PTHR11360:SF284">
    <property type="entry name" value="EG:103B4.3 PROTEIN-RELATED"/>
    <property type="match status" value="1"/>
</dbReference>
<dbReference type="SUPFAM" id="SSF103473">
    <property type="entry name" value="MFS general substrate transporter"/>
    <property type="match status" value="1"/>
</dbReference>
<feature type="transmembrane region" description="Helical" evidence="4">
    <location>
        <begin position="841"/>
        <end position="864"/>
    </location>
</feature>
<feature type="transmembrane region" description="Helical" evidence="4">
    <location>
        <begin position="716"/>
        <end position="736"/>
    </location>
</feature>
<dbReference type="GO" id="GO:0016020">
    <property type="term" value="C:membrane"/>
    <property type="evidence" value="ECO:0007669"/>
    <property type="project" value="UniProtKB-SubCell"/>
</dbReference>
<feature type="transmembrane region" description="Helical" evidence="4">
    <location>
        <begin position="876"/>
        <end position="897"/>
    </location>
</feature>
<evidence type="ECO:0000256" key="2">
    <source>
        <dbReference type="ARBA" id="ARBA00006727"/>
    </source>
</evidence>
<protein>
    <recommendedName>
        <fullName evidence="5">Heterokaryon incompatibility domain-containing protein</fullName>
    </recommendedName>
</protein>
<name>A0AAD7X8M3_9APHY</name>
<keyword evidence="4" id="KW-0812">Transmembrane</keyword>
<feature type="transmembrane region" description="Helical" evidence="4">
    <location>
        <begin position="555"/>
        <end position="579"/>
    </location>
</feature>
<feature type="transmembrane region" description="Helical" evidence="4">
    <location>
        <begin position="599"/>
        <end position="620"/>
    </location>
</feature>
<feature type="transmembrane region" description="Helical" evidence="4">
    <location>
        <begin position="650"/>
        <end position="671"/>
    </location>
</feature>
<dbReference type="Pfam" id="PF07690">
    <property type="entry name" value="MFS_1"/>
    <property type="match status" value="1"/>
</dbReference>
<evidence type="ECO:0000256" key="3">
    <source>
        <dbReference type="SAM" id="MobiDB-lite"/>
    </source>
</evidence>
<comment type="caution">
    <text evidence="6">The sequence shown here is derived from an EMBL/GenBank/DDBJ whole genome shotgun (WGS) entry which is preliminary data.</text>
</comment>
<organism evidence="6 7">
    <name type="scientific">Trametes cubensis</name>
    <dbReference type="NCBI Taxonomy" id="1111947"/>
    <lineage>
        <taxon>Eukaryota</taxon>
        <taxon>Fungi</taxon>
        <taxon>Dikarya</taxon>
        <taxon>Basidiomycota</taxon>
        <taxon>Agaricomycotina</taxon>
        <taxon>Agaricomycetes</taxon>
        <taxon>Polyporales</taxon>
        <taxon>Polyporaceae</taxon>
        <taxon>Trametes</taxon>
    </lineage>
</organism>
<reference evidence="6" key="1">
    <citation type="submission" date="2022-11" db="EMBL/GenBank/DDBJ databases">
        <title>Genome Sequence of Cubamyces cubensis.</title>
        <authorList>
            <person name="Buettner E."/>
        </authorList>
    </citation>
    <scope>NUCLEOTIDE SEQUENCE</scope>
    <source>
        <strain evidence="6">MPL-01</strain>
    </source>
</reference>
<evidence type="ECO:0000256" key="1">
    <source>
        <dbReference type="ARBA" id="ARBA00004141"/>
    </source>
</evidence>
<feature type="transmembrane region" description="Helical" evidence="4">
    <location>
        <begin position="627"/>
        <end position="644"/>
    </location>
</feature>
<dbReference type="EMBL" id="JAPEVG010000298">
    <property type="protein sequence ID" value="KAJ8469259.1"/>
    <property type="molecule type" value="Genomic_DNA"/>
</dbReference>
<keyword evidence="7" id="KW-1185">Reference proteome</keyword>
<dbReference type="Pfam" id="PF06985">
    <property type="entry name" value="HET"/>
    <property type="match status" value="1"/>
</dbReference>
<accession>A0AAD7X8M3</accession>
<dbReference type="Gene3D" id="1.20.1250.20">
    <property type="entry name" value="MFS general substrate transporter like domains"/>
    <property type="match status" value="1"/>
</dbReference>
<sequence length="937" mass="102275">MELRLMMEVKQGSSSGRTIEVDGTFWTLSEPIPDIESETPTPYICVSYVWGSRRVPNPVHPSISMSDRTLRTFAAVARSFPGKPIWIDAFCVPVERMAKRATLESLGFIFSRAEAVVVVLSPESIAAIEYMRVFMATKPRPLVVPDTPLAALDADEWIRSVWTYQETANSQVSWFISEAREGAAALAFRDEHALNFVGAYMNQWEEMPDKPVMGMRHVYPYADNFQELLLDLQLRAYTYRSALQIMYGMNRRASADPANQFYSMIGALTQNPSSRATKPTIELLAERFMELCEEKGDYSFIFCAAPRDTRPGLRWRPIPCMFPIILAGHVSEGEGLPGKRVNGGVLLSNVLVLSVAREDHCSTVLPSKLKTYIRDRWLAMAAPHHGISTDGPDETLAQTVYECLKRSIFSGEGGWYTSELGIFYPQTELSGDGEVRLCVVLEISWRFGAPALASFTDREGERRTCPSGTSTNPTSRRHTGRLKFILELCMSVSGSTATIEATAHDGEDKSDMVQDPEKQVVTATLDGSELEVDEPPLTAQDPEQYGEPPDGGLRAWLVVAGCAVGSCATFGFINAWGVFQAYYEEKLLVQSRYVHHAPNAGYLNTYALIFLPGLFIGRIFDMGWTKVPLAGASALIVAVAFLIAECTKYWHFLLGQGIALGLAGGVAFGMCLGCPAHWFKRRLGLALGVMAVGSSVGGTCFPIAVKNLVGQVGFKWTMRIVGFIELVLLSFMVATVQRRLPPRKHSGPFFDFTAFKQLPYSLYNVATFLVFLGIYTVLTYIDVSAVDSGIDEDYAFYLVAIANACSTVGRLSGVYLADHLVTAVAGVLTYVWPFAHSVGGYTAIAAIYGCASGVYASLLPAPAVRMGETHDIGLRLGMSMTIIAISALIGPPISGAINAATGGFKYTGIYAGTAIIAGCCFLVATRVAFLGGFRGKF</sequence>
<feature type="transmembrane region" description="Helical" evidence="4">
    <location>
        <begin position="909"/>
        <end position="933"/>
    </location>
</feature>
<dbReference type="InterPro" id="IPR011701">
    <property type="entry name" value="MFS"/>
</dbReference>
<feature type="region of interest" description="Disordered" evidence="3">
    <location>
        <begin position="457"/>
        <end position="476"/>
    </location>
</feature>
<feature type="transmembrane region" description="Helical" evidence="4">
    <location>
        <begin position="683"/>
        <end position="704"/>
    </location>
</feature>
<evidence type="ECO:0000313" key="6">
    <source>
        <dbReference type="EMBL" id="KAJ8469259.1"/>
    </source>
</evidence>